<dbReference type="Pfam" id="PF00990">
    <property type="entry name" value="GGDEF"/>
    <property type="match status" value="1"/>
</dbReference>
<dbReference type="Gene3D" id="3.30.70.270">
    <property type="match status" value="1"/>
</dbReference>
<dbReference type="SMART" id="SM00267">
    <property type="entry name" value="GGDEF"/>
    <property type="match status" value="1"/>
</dbReference>
<dbReference type="InterPro" id="IPR019734">
    <property type="entry name" value="TPR_rpt"/>
</dbReference>
<organism evidence="5 6">
    <name type="scientific">Piscinibacter gummiphilus</name>
    <dbReference type="NCBI Taxonomy" id="946333"/>
    <lineage>
        <taxon>Bacteria</taxon>
        <taxon>Pseudomonadati</taxon>
        <taxon>Pseudomonadota</taxon>
        <taxon>Betaproteobacteria</taxon>
        <taxon>Burkholderiales</taxon>
        <taxon>Sphaerotilaceae</taxon>
        <taxon>Piscinibacter</taxon>
    </lineage>
</organism>
<dbReference type="CDD" id="cd01949">
    <property type="entry name" value="GGDEF"/>
    <property type="match status" value="1"/>
</dbReference>
<protein>
    <recommendedName>
        <fullName evidence="1">diguanylate cyclase</fullName>
        <ecNumber evidence="1">2.7.7.65</ecNumber>
    </recommendedName>
</protein>
<evidence type="ECO:0000259" key="4">
    <source>
        <dbReference type="PROSITE" id="PS50887"/>
    </source>
</evidence>
<dbReference type="Pfam" id="PF12862">
    <property type="entry name" value="ANAPC5"/>
    <property type="match status" value="2"/>
</dbReference>
<dbReference type="NCBIfam" id="TIGR00254">
    <property type="entry name" value="GGDEF"/>
    <property type="match status" value="1"/>
</dbReference>
<evidence type="ECO:0000313" key="5">
    <source>
        <dbReference type="EMBL" id="WOB09908.1"/>
    </source>
</evidence>
<feature type="coiled-coil region" evidence="3">
    <location>
        <begin position="367"/>
        <end position="399"/>
    </location>
</feature>
<dbReference type="RefSeq" id="WP_316702781.1">
    <property type="nucleotide sequence ID" value="NZ_CP136336.1"/>
</dbReference>
<dbReference type="PANTHER" id="PTHR45138:SF9">
    <property type="entry name" value="DIGUANYLATE CYCLASE DGCM-RELATED"/>
    <property type="match status" value="1"/>
</dbReference>
<dbReference type="EMBL" id="CP136336">
    <property type="protein sequence ID" value="WOB09908.1"/>
    <property type="molecule type" value="Genomic_DNA"/>
</dbReference>
<comment type="catalytic activity">
    <reaction evidence="2">
        <text>2 GTP = 3',3'-c-di-GMP + 2 diphosphate</text>
        <dbReference type="Rhea" id="RHEA:24898"/>
        <dbReference type="ChEBI" id="CHEBI:33019"/>
        <dbReference type="ChEBI" id="CHEBI:37565"/>
        <dbReference type="ChEBI" id="CHEBI:58805"/>
        <dbReference type="EC" id="2.7.7.65"/>
    </reaction>
</comment>
<evidence type="ECO:0000256" key="2">
    <source>
        <dbReference type="ARBA" id="ARBA00034247"/>
    </source>
</evidence>
<gene>
    <name evidence="5" type="ORF">RXV79_07525</name>
</gene>
<feature type="domain" description="GGDEF" evidence="4">
    <location>
        <begin position="430"/>
        <end position="562"/>
    </location>
</feature>
<dbReference type="InterPro" id="IPR029787">
    <property type="entry name" value="Nucleotide_cyclase"/>
</dbReference>
<dbReference type="InterPro" id="IPR026000">
    <property type="entry name" value="Apc5_dom"/>
</dbReference>
<evidence type="ECO:0000256" key="3">
    <source>
        <dbReference type="SAM" id="Coils"/>
    </source>
</evidence>
<dbReference type="InterPro" id="IPR043128">
    <property type="entry name" value="Rev_trsase/Diguanyl_cyclase"/>
</dbReference>
<keyword evidence="6" id="KW-1185">Reference proteome</keyword>
<reference evidence="5 6" key="1">
    <citation type="submission" date="2023-10" db="EMBL/GenBank/DDBJ databases">
        <title>Bacteria for the degradation of biodegradable plastic PBAT(Polybutylene adipate terephthalate).</title>
        <authorList>
            <person name="Weon H.-Y."/>
            <person name="Yeon J."/>
        </authorList>
    </citation>
    <scope>NUCLEOTIDE SEQUENCE [LARGE SCALE GENOMIC DNA]</scope>
    <source>
        <strain evidence="5 6">SBD 7-3</strain>
    </source>
</reference>
<dbReference type="Gene3D" id="1.25.40.10">
    <property type="entry name" value="Tetratricopeptide repeat domain"/>
    <property type="match status" value="2"/>
</dbReference>
<evidence type="ECO:0000313" key="6">
    <source>
        <dbReference type="Proteomes" id="UP001303946"/>
    </source>
</evidence>
<proteinExistence type="predicted"/>
<dbReference type="SUPFAM" id="SSF48452">
    <property type="entry name" value="TPR-like"/>
    <property type="match status" value="2"/>
</dbReference>
<dbReference type="Proteomes" id="UP001303946">
    <property type="component" value="Chromosome"/>
</dbReference>
<keyword evidence="3" id="KW-0175">Coiled coil</keyword>
<accession>A0ABZ0CYC1</accession>
<dbReference type="PROSITE" id="PS50887">
    <property type="entry name" value="GGDEF"/>
    <property type="match status" value="1"/>
</dbReference>
<sequence>MKNPQSPYATPPLDELLRQAEDAAGRDEHARGIELALRAEALAREAHDKVSLTRALRLLVMFNSREGLAEQAIAAGQAVLPMLREAGDDAARADVLCDMAMAFLDLGLNQEALDHVSESVEAARACGDARLLCLAYNRIGLAKAHLGRFEEAERFLAESLAMAREMGSEEETYRALTNLGVVASDAFDACESRADVAGAREAIDRAKRHGEEALILARTSGNAYREALTLSNLGRYLGVSGQDKAAFVLLDRARALALEHGHRSLGLACEGNRAELLVRLGRHDDAIAILNEALGGAQELYANSMVQDMHRHLYLAHKARGDFAEALAHHERYHALTREQLEQRNDAQSRLMMNRLELDQARFGAERSRMEAELQRVRAEQMAAEAERLQAQTRELRRYVLADPLTGLGNRRQVERELPRLLQHSARTGEPIAAAMLDLDHFKRVNDQHGHAVGDAVLTATADLFRARVRGGDLIARMGGEEFLIVFAHASAAWAREACERLRQAVQDHDWAGVSPGLAVTVSIGLCVRAAPVEATQLIEQADAALYEAKKGGRNRVVVADSYDPGAPQQRLL</sequence>
<dbReference type="InterPro" id="IPR050469">
    <property type="entry name" value="Diguanylate_Cyclase"/>
</dbReference>
<dbReference type="SUPFAM" id="SSF55073">
    <property type="entry name" value="Nucleotide cyclase"/>
    <property type="match status" value="1"/>
</dbReference>
<name>A0ABZ0CYC1_9BURK</name>
<evidence type="ECO:0000256" key="1">
    <source>
        <dbReference type="ARBA" id="ARBA00012528"/>
    </source>
</evidence>
<dbReference type="InterPro" id="IPR000160">
    <property type="entry name" value="GGDEF_dom"/>
</dbReference>
<dbReference type="InterPro" id="IPR011990">
    <property type="entry name" value="TPR-like_helical_dom_sf"/>
</dbReference>
<dbReference type="PANTHER" id="PTHR45138">
    <property type="entry name" value="REGULATORY COMPONENTS OF SENSORY TRANSDUCTION SYSTEM"/>
    <property type="match status" value="1"/>
</dbReference>
<dbReference type="Pfam" id="PF13181">
    <property type="entry name" value="TPR_8"/>
    <property type="match status" value="1"/>
</dbReference>
<dbReference type="SMART" id="SM00028">
    <property type="entry name" value="TPR"/>
    <property type="match status" value="5"/>
</dbReference>
<dbReference type="EC" id="2.7.7.65" evidence="1"/>